<evidence type="ECO:0000259" key="1">
    <source>
        <dbReference type="Pfam" id="PF22560"/>
    </source>
</evidence>
<evidence type="ECO:0000313" key="2">
    <source>
        <dbReference type="EMBL" id="SDE34682.1"/>
    </source>
</evidence>
<protein>
    <submittedName>
        <fullName evidence="2">Three-Cys-motif partner protein</fullName>
    </submittedName>
</protein>
<dbReference type="AlphaFoldDB" id="A0A1G7C5N2"/>
<reference evidence="3" key="1">
    <citation type="submission" date="2016-10" db="EMBL/GenBank/DDBJ databases">
        <authorList>
            <person name="Varghese N."/>
            <person name="Submissions S."/>
        </authorList>
    </citation>
    <scope>NUCLEOTIDE SEQUENCE [LARGE SCALE GENOMIC DNA]</scope>
    <source>
        <strain evidence="3">DSM 18609</strain>
    </source>
</reference>
<accession>A0A1G7C5N2</accession>
<dbReference type="STRING" id="390242.SAMN04488024_1182"/>
<dbReference type="NCBIfam" id="TIGR04474">
    <property type="entry name" value="tcm_partner"/>
    <property type="match status" value="1"/>
</dbReference>
<keyword evidence="3" id="KW-1185">Reference proteome</keyword>
<sequence>MLVAVRDLFRKPFDEGTIVKLKVYTDYLREWAPVFLSRREPIWKTVQIFDFFAGQGKDSLNRPGSPLIALEVVRSFERLIVNRGIKVILHFNELEEDNYRALMDCLAGAKGNFSIRTYNRDFKSLFNEQYEAMKQSANFLFFDQNGIKEITSELFVKIIALRQTDFLFFISSSYFRRFANTPEFQKYFPFDPVEMQSVHYYHVHRKVLAHYKSLIPIGRTYYLAPFSIKKERNIYGLIFGTHHTLGIEKFLSVAWKNDSLRGEANYDIDSEKIDLHSPSLFPEFDIPSKRDVFEKNLRRKILGREIGMRNEAYLFALNEGFLLKDANVVLKKLFAEKKIKSVIEYISTDLHKNKNDVPIII</sequence>
<feature type="domain" description="GMT-like wHTH" evidence="1">
    <location>
        <begin position="268"/>
        <end position="342"/>
    </location>
</feature>
<organism evidence="2 3">
    <name type="scientific">Pedobacter soli</name>
    <dbReference type="NCBI Taxonomy" id="390242"/>
    <lineage>
        <taxon>Bacteria</taxon>
        <taxon>Pseudomonadati</taxon>
        <taxon>Bacteroidota</taxon>
        <taxon>Sphingobacteriia</taxon>
        <taxon>Sphingobacteriales</taxon>
        <taxon>Sphingobacteriaceae</taxon>
        <taxon>Pedobacter</taxon>
    </lineage>
</organism>
<gene>
    <name evidence="2" type="ORF">SAMN04488024_1182</name>
</gene>
<dbReference type="InterPro" id="IPR054339">
    <property type="entry name" value="GMT_wHTH"/>
</dbReference>
<evidence type="ECO:0000313" key="3">
    <source>
        <dbReference type="Proteomes" id="UP000199455"/>
    </source>
</evidence>
<dbReference type="Pfam" id="PF22560">
    <property type="entry name" value="GMT-wHTH"/>
    <property type="match status" value="1"/>
</dbReference>
<dbReference type="EMBL" id="FMZH01000018">
    <property type="protein sequence ID" value="SDE34682.1"/>
    <property type="molecule type" value="Genomic_DNA"/>
</dbReference>
<dbReference type="InterPro" id="IPR031009">
    <property type="entry name" value="Tcm_partner"/>
</dbReference>
<name>A0A1G7C5N2_9SPHI</name>
<proteinExistence type="predicted"/>
<dbReference type="Proteomes" id="UP000199455">
    <property type="component" value="Unassembled WGS sequence"/>
</dbReference>